<feature type="domain" description="Cation efflux protein cytoplasmic" evidence="8">
    <location>
        <begin position="230"/>
        <end position="287"/>
    </location>
</feature>
<evidence type="ECO:0000313" key="10">
    <source>
        <dbReference type="Proteomes" id="UP000000641"/>
    </source>
</evidence>
<feature type="domain" description="Cation efflux protein cytoplasmic" evidence="8">
    <location>
        <begin position="301"/>
        <end position="366"/>
    </location>
</feature>
<dbReference type="SUPFAM" id="SSF161111">
    <property type="entry name" value="Cation efflux protein transmembrane domain-like"/>
    <property type="match status" value="1"/>
</dbReference>
<dbReference type="EMBL" id="CP000505">
    <property type="protein sequence ID" value="ABL79079.1"/>
    <property type="molecule type" value="Genomic_DNA"/>
</dbReference>
<dbReference type="GeneID" id="4600572"/>
<dbReference type="InterPro" id="IPR002524">
    <property type="entry name" value="Cation_efflux"/>
</dbReference>
<dbReference type="Pfam" id="PF01545">
    <property type="entry name" value="Cation_efflux"/>
    <property type="match status" value="1"/>
</dbReference>
<evidence type="ECO:0000256" key="5">
    <source>
        <dbReference type="ARBA" id="ARBA00023136"/>
    </source>
</evidence>
<reference evidence="10" key="1">
    <citation type="journal article" date="2008" name="J. Bacteriol.">
        <title>Genome sequence of Thermofilum pendens reveals an exceptional loss of biosynthetic pathways without genome reduction.</title>
        <authorList>
            <person name="Anderson I."/>
            <person name="Rodriguez J."/>
            <person name="Susanti D."/>
            <person name="Porat I."/>
            <person name="Reich C."/>
            <person name="Ulrich L.E."/>
            <person name="Elkins J.G."/>
            <person name="Mavromatis K."/>
            <person name="Lykidis A."/>
            <person name="Kim E."/>
            <person name="Thompson L.S."/>
            <person name="Nolan M."/>
            <person name="Land M."/>
            <person name="Copeland A."/>
            <person name="Lapidus A."/>
            <person name="Lucas S."/>
            <person name="Detter C."/>
            <person name="Zhulin I.B."/>
            <person name="Olsen G.J."/>
            <person name="Whitman W."/>
            <person name="Mukhopadhyay B."/>
            <person name="Bristow J."/>
            <person name="Kyrpides N."/>
        </authorList>
    </citation>
    <scope>NUCLEOTIDE SEQUENCE [LARGE SCALE GENOMIC DNA]</scope>
    <source>
        <strain evidence="10">DSM 2475 / Hrk 5</strain>
    </source>
</reference>
<dbReference type="Gene3D" id="1.20.1510.10">
    <property type="entry name" value="Cation efflux protein transmembrane domain"/>
    <property type="match status" value="1"/>
</dbReference>
<proteinExistence type="predicted"/>
<dbReference type="eggNOG" id="arCOG01474">
    <property type="taxonomic scope" value="Archaea"/>
</dbReference>
<keyword evidence="10" id="KW-1185">Reference proteome</keyword>
<gene>
    <name evidence="9" type="ordered locus">Tpen_1684</name>
</gene>
<evidence type="ECO:0000313" key="9">
    <source>
        <dbReference type="EMBL" id="ABL79079.1"/>
    </source>
</evidence>
<dbReference type="InterPro" id="IPR027469">
    <property type="entry name" value="Cation_efflux_TMD_sf"/>
</dbReference>
<evidence type="ECO:0000256" key="6">
    <source>
        <dbReference type="SAM" id="Phobius"/>
    </source>
</evidence>
<dbReference type="AlphaFoldDB" id="A1S0U9"/>
<dbReference type="Proteomes" id="UP000000641">
    <property type="component" value="Chromosome"/>
</dbReference>
<dbReference type="SUPFAM" id="SSF160240">
    <property type="entry name" value="Cation efflux protein cytoplasmic domain-like"/>
    <property type="match status" value="3"/>
</dbReference>
<dbReference type="InterPro" id="IPR036837">
    <property type="entry name" value="Cation_efflux_CTD_sf"/>
</dbReference>
<keyword evidence="2" id="KW-0813">Transport</keyword>
<evidence type="ECO:0000259" key="8">
    <source>
        <dbReference type="Pfam" id="PF16916"/>
    </source>
</evidence>
<dbReference type="STRING" id="368408.Tpen_1684"/>
<evidence type="ECO:0000256" key="2">
    <source>
        <dbReference type="ARBA" id="ARBA00022448"/>
    </source>
</evidence>
<feature type="transmembrane region" description="Helical" evidence="6">
    <location>
        <begin position="79"/>
        <end position="97"/>
    </location>
</feature>
<dbReference type="PANTHER" id="PTHR43840:SF15">
    <property type="entry name" value="MITOCHONDRIAL METAL TRANSPORTER 1-RELATED"/>
    <property type="match status" value="1"/>
</dbReference>
<feature type="transmembrane region" description="Helical" evidence="6">
    <location>
        <begin position="109"/>
        <end position="129"/>
    </location>
</feature>
<organism evidence="9 10">
    <name type="scientific">Thermofilum pendens (strain DSM 2475 / Hrk 5)</name>
    <dbReference type="NCBI Taxonomy" id="368408"/>
    <lineage>
        <taxon>Archaea</taxon>
        <taxon>Thermoproteota</taxon>
        <taxon>Thermoprotei</taxon>
        <taxon>Thermofilales</taxon>
        <taxon>Thermofilaceae</taxon>
        <taxon>Thermofilum</taxon>
    </lineage>
</organism>
<accession>A1S0U9</accession>
<keyword evidence="3 6" id="KW-0812">Transmembrane</keyword>
<evidence type="ECO:0000256" key="1">
    <source>
        <dbReference type="ARBA" id="ARBA00004141"/>
    </source>
</evidence>
<dbReference type="Pfam" id="PF16916">
    <property type="entry name" value="ZT_dimer"/>
    <property type="match status" value="2"/>
</dbReference>
<dbReference type="OrthoDB" id="8907at2157"/>
<evidence type="ECO:0000256" key="4">
    <source>
        <dbReference type="ARBA" id="ARBA00022989"/>
    </source>
</evidence>
<feature type="transmembrane region" description="Helical" evidence="6">
    <location>
        <begin position="37"/>
        <end position="59"/>
    </location>
</feature>
<dbReference type="KEGG" id="tpe:Tpen_1684"/>
<keyword evidence="5 6" id="KW-0472">Membrane</keyword>
<dbReference type="RefSeq" id="WP_011753344.1">
    <property type="nucleotide sequence ID" value="NC_008698.1"/>
</dbReference>
<dbReference type="PANTHER" id="PTHR43840">
    <property type="entry name" value="MITOCHONDRIAL METAL TRANSPORTER 1-RELATED"/>
    <property type="match status" value="1"/>
</dbReference>
<evidence type="ECO:0000259" key="7">
    <source>
        <dbReference type="Pfam" id="PF01545"/>
    </source>
</evidence>
<evidence type="ECO:0000256" key="3">
    <source>
        <dbReference type="ARBA" id="ARBA00022692"/>
    </source>
</evidence>
<dbReference type="HOGENOM" id="CLU_044569_0_0_2"/>
<keyword evidence="4 6" id="KW-1133">Transmembrane helix</keyword>
<protein>
    <submittedName>
        <fullName evidence="9">Cation diffusion facilitator family transporter</fullName>
    </submittedName>
</protein>
<dbReference type="EnsemblBacteria" id="ABL79079">
    <property type="protein sequence ID" value="ABL79079"/>
    <property type="gene ID" value="Tpen_1684"/>
</dbReference>
<feature type="domain" description="Cation efflux protein transmembrane" evidence="7">
    <location>
        <begin position="12"/>
        <end position="209"/>
    </location>
</feature>
<dbReference type="NCBIfam" id="TIGR01297">
    <property type="entry name" value="CDF"/>
    <property type="match status" value="1"/>
</dbReference>
<dbReference type="GO" id="GO:0016020">
    <property type="term" value="C:membrane"/>
    <property type="evidence" value="ECO:0007669"/>
    <property type="project" value="UniProtKB-SubCell"/>
</dbReference>
<dbReference type="Gene3D" id="3.30.70.1350">
    <property type="entry name" value="Cation efflux protein, cytoplasmic domain"/>
    <property type="match status" value="3"/>
</dbReference>
<name>A1S0U9_THEPD</name>
<comment type="subcellular location">
    <subcellularLocation>
        <location evidence="1">Membrane</location>
        <topology evidence="1">Multi-pass membrane protein</topology>
    </subcellularLocation>
</comment>
<sequence>MPGGGSKLRLVTTSLLVTLLILSLRLAVYALTNSLAVLADAFHSLVDILGNVFAVAAVAVSSKGPDADHSYGHEKAESLGTLFVAGLLTVIFAFIVYESLQRALAPSYSVAFTAWSSLLLAFTMSMDMWRARALSRGARLYRSTVLEADALHYTSDFYATGTILALSVVGTLYKGPYLKYLDMAVSVAIAGYFAYSSLRLAKTAVDELMDRTPTEVVALFREVASSRGLPVERVRARKAGPRVFLDAVARIPPGMTLEEAHRLVDEVEEELRGRAGVDVDVTIHMEPQDEVAATIARRVEEAARREGVVRVHGLELARGEGGVHVRFHVEAKPDVSVEEAKRIADELKREVESTPGVSSVVVHVEPAAKSEEDVRKAVERVLSREGLRGKLEVADVKVVKTEGKTLVDIVCKVPRGESIEEAHRSVGRLEGVLREELGEKYLVTVCLEPT</sequence>
<dbReference type="InterPro" id="IPR027470">
    <property type="entry name" value="Cation_efflux_CTD"/>
</dbReference>
<dbReference type="InterPro" id="IPR058533">
    <property type="entry name" value="Cation_efflux_TM"/>
</dbReference>
<dbReference type="InterPro" id="IPR050291">
    <property type="entry name" value="CDF_Transporter"/>
</dbReference>
<dbReference type="GO" id="GO:0008324">
    <property type="term" value="F:monoatomic cation transmembrane transporter activity"/>
    <property type="evidence" value="ECO:0007669"/>
    <property type="project" value="InterPro"/>
</dbReference>